<keyword evidence="3" id="KW-1133">Transmembrane helix</keyword>
<comment type="similarity">
    <text evidence="1">Belongs to the bacterial AtpI family.</text>
</comment>
<evidence type="ECO:0000256" key="3">
    <source>
        <dbReference type="SAM" id="Phobius"/>
    </source>
</evidence>
<evidence type="ECO:0000256" key="1">
    <source>
        <dbReference type="PIRNR" id="PIRNR032126"/>
    </source>
</evidence>
<feature type="transmembrane region" description="Helical" evidence="3">
    <location>
        <begin position="83"/>
        <end position="104"/>
    </location>
</feature>
<keyword evidence="1" id="KW-0375">Hydrogen ion transport</keyword>
<accession>A0AAE3VKA5</accession>
<dbReference type="GO" id="GO:0045259">
    <property type="term" value="C:proton-transporting ATP synthase complex"/>
    <property type="evidence" value="ECO:0007669"/>
    <property type="project" value="UniProtKB-UniRule"/>
</dbReference>
<evidence type="ECO:0000313" key="4">
    <source>
        <dbReference type="EMBL" id="MDQ0313944.1"/>
    </source>
</evidence>
<keyword evidence="1 3" id="KW-0472">Membrane</keyword>
<gene>
    <name evidence="4" type="ORF">J2S73_000381</name>
</gene>
<dbReference type="InterPro" id="IPR032820">
    <property type="entry name" value="ATPase_put"/>
</dbReference>
<keyword evidence="1" id="KW-0813">Transport</keyword>
<protein>
    <recommendedName>
        <fullName evidence="1">ATP synthase protein I</fullName>
    </recommendedName>
</protein>
<evidence type="ECO:0000256" key="2">
    <source>
        <dbReference type="SAM" id="MobiDB-lite"/>
    </source>
</evidence>
<keyword evidence="1" id="KW-0406">Ion transport</keyword>
<comment type="function">
    <text evidence="1">A possible function for this protein is to guide the assembly of the membrane sector of the ATPase enzyme complex.</text>
</comment>
<comment type="caution">
    <text evidence="4">The sequence shown here is derived from an EMBL/GenBank/DDBJ whole genome shotgun (WGS) entry which is preliminary data.</text>
</comment>
<keyword evidence="5" id="KW-1185">Reference proteome</keyword>
<feature type="region of interest" description="Disordered" evidence="2">
    <location>
        <begin position="1"/>
        <end position="21"/>
    </location>
</feature>
<name>A0AAE3VKA5_9HYPH</name>
<sequence>MTGEDDHSSRASGSGDLSARMRELSGKIDAQRASQRGHARGGSATGSGGYAGIGHALKLSSEFVGGIVVGAGLGWLLDEWLGTTPWGLIGFLMLGFAAGVLNVLRSAGLIQTPEPGKRRVDEDGGDDR</sequence>
<dbReference type="PIRSF" id="PIRSF032126">
    <property type="entry name" value="F0F1_ATP_synthase_subunit_I"/>
    <property type="match status" value="1"/>
</dbReference>
<dbReference type="Pfam" id="PF09527">
    <property type="entry name" value="ATPase_gene1"/>
    <property type="match status" value="1"/>
</dbReference>
<organism evidence="4 5">
    <name type="scientific">Amorphus orientalis</name>
    <dbReference type="NCBI Taxonomy" id="649198"/>
    <lineage>
        <taxon>Bacteria</taxon>
        <taxon>Pseudomonadati</taxon>
        <taxon>Pseudomonadota</taxon>
        <taxon>Alphaproteobacteria</taxon>
        <taxon>Hyphomicrobiales</taxon>
        <taxon>Amorphaceae</taxon>
        <taxon>Amorphus</taxon>
    </lineage>
</organism>
<dbReference type="RefSeq" id="WP_306883734.1">
    <property type="nucleotide sequence ID" value="NZ_JAUSUL010000001.1"/>
</dbReference>
<dbReference type="Proteomes" id="UP001229244">
    <property type="component" value="Unassembled WGS sequence"/>
</dbReference>
<dbReference type="EMBL" id="JAUSUL010000001">
    <property type="protein sequence ID" value="MDQ0313944.1"/>
    <property type="molecule type" value="Genomic_DNA"/>
</dbReference>
<dbReference type="InterPro" id="IPR016989">
    <property type="entry name" value="Atp1_alphaprobac"/>
</dbReference>
<evidence type="ECO:0000313" key="5">
    <source>
        <dbReference type="Proteomes" id="UP001229244"/>
    </source>
</evidence>
<reference evidence="4" key="1">
    <citation type="submission" date="2023-07" db="EMBL/GenBank/DDBJ databases">
        <title>Genomic Encyclopedia of Type Strains, Phase IV (KMG-IV): sequencing the most valuable type-strain genomes for metagenomic binning, comparative biology and taxonomic classification.</title>
        <authorList>
            <person name="Goeker M."/>
        </authorList>
    </citation>
    <scope>NUCLEOTIDE SEQUENCE</scope>
    <source>
        <strain evidence="4">DSM 21202</strain>
    </source>
</reference>
<dbReference type="AlphaFoldDB" id="A0AAE3VKA5"/>
<proteinExistence type="inferred from homology"/>
<keyword evidence="3" id="KW-0812">Transmembrane</keyword>
<dbReference type="GO" id="GO:1902600">
    <property type="term" value="P:proton transmembrane transport"/>
    <property type="evidence" value="ECO:0007669"/>
    <property type="project" value="UniProtKB-KW"/>
</dbReference>
<feature type="transmembrane region" description="Helical" evidence="3">
    <location>
        <begin position="59"/>
        <end position="77"/>
    </location>
</feature>